<evidence type="ECO:0000259" key="1">
    <source>
        <dbReference type="Pfam" id="PF14291"/>
    </source>
</evidence>
<accession>A0A0K9PVK0</accession>
<dbReference type="AlphaFoldDB" id="A0A0K9PVK0"/>
<organism evidence="2 3">
    <name type="scientific">Zostera marina</name>
    <name type="common">Eelgrass</name>
    <dbReference type="NCBI Taxonomy" id="29655"/>
    <lineage>
        <taxon>Eukaryota</taxon>
        <taxon>Viridiplantae</taxon>
        <taxon>Streptophyta</taxon>
        <taxon>Embryophyta</taxon>
        <taxon>Tracheophyta</taxon>
        <taxon>Spermatophyta</taxon>
        <taxon>Magnoliopsida</taxon>
        <taxon>Liliopsida</taxon>
        <taxon>Zosteraceae</taxon>
        <taxon>Zostera</taxon>
    </lineage>
</organism>
<evidence type="ECO:0000313" key="3">
    <source>
        <dbReference type="Proteomes" id="UP000036987"/>
    </source>
</evidence>
<name>A0A0K9PVK0_ZOSMR</name>
<sequence length="75" mass="9027">MKLFLLVTKGFSKWNKPEYLKQHVGRDNSHHNVAKSKCEFLMDQNQHIETHFDRRSSVARAEYKQRHCNERNKIS</sequence>
<dbReference type="EMBL" id="LFYR01000611">
    <property type="protein sequence ID" value="KMZ72969.1"/>
    <property type="molecule type" value="Genomic_DNA"/>
</dbReference>
<protein>
    <recommendedName>
        <fullName evidence="1">DUF4371 domain-containing protein</fullName>
    </recommendedName>
</protein>
<gene>
    <name evidence="2" type="ORF">ZOSMA_156G00170</name>
</gene>
<dbReference type="Pfam" id="PF14291">
    <property type="entry name" value="DUF4371"/>
    <property type="match status" value="1"/>
</dbReference>
<dbReference type="InterPro" id="IPR025398">
    <property type="entry name" value="DUF4371"/>
</dbReference>
<feature type="domain" description="DUF4371" evidence="1">
    <location>
        <begin position="7"/>
        <end position="64"/>
    </location>
</feature>
<dbReference type="Proteomes" id="UP000036987">
    <property type="component" value="Unassembled WGS sequence"/>
</dbReference>
<reference evidence="3" key="1">
    <citation type="journal article" date="2016" name="Nature">
        <title>The genome of the seagrass Zostera marina reveals angiosperm adaptation to the sea.</title>
        <authorList>
            <person name="Olsen J.L."/>
            <person name="Rouze P."/>
            <person name="Verhelst B."/>
            <person name="Lin Y.-C."/>
            <person name="Bayer T."/>
            <person name="Collen J."/>
            <person name="Dattolo E."/>
            <person name="De Paoli E."/>
            <person name="Dittami S."/>
            <person name="Maumus F."/>
            <person name="Michel G."/>
            <person name="Kersting A."/>
            <person name="Lauritano C."/>
            <person name="Lohaus R."/>
            <person name="Toepel M."/>
            <person name="Tonon T."/>
            <person name="Vanneste K."/>
            <person name="Amirebrahimi M."/>
            <person name="Brakel J."/>
            <person name="Bostroem C."/>
            <person name="Chovatia M."/>
            <person name="Grimwood J."/>
            <person name="Jenkins J.W."/>
            <person name="Jueterbock A."/>
            <person name="Mraz A."/>
            <person name="Stam W.T."/>
            <person name="Tice H."/>
            <person name="Bornberg-Bauer E."/>
            <person name="Green P.J."/>
            <person name="Pearson G.A."/>
            <person name="Procaccini G."/>
            <person name="Duarte C.M."/>
            <person name="Schmutz J."/>
            <person name="Reusch T.B.H."/>
            <person name="Van de Peer Y."/>
        </authorList>
    </citation>
    <scope>NUCLEOTIDE SEQUENCE [LARGE SCALE GENOMIC DNA]</scope>
    <source>
        <strain evidence="3">cv. Finnish</strain>
    </source>
</reference>
<keyword evidence="3" id="KW-1185">Reference proteome</keyword>
<comment type="caution">
    <text evidence="2">The sequence shown here is derived from an EMBL/GenBank/DDBJ whole genome shotgun (WGS) entry which is preliminary data.</text>
</comment>
<evidence type="ECO:0000313" key="2">
    <source>
        <dbReference type="EMBL" id="KMZ72969.1"/>
    </source>
</evidence>
<proteinExistence type="predicted"/>